<dbReference type="AlphaFoldDB" id="A0A553UIB6"/>
<comment type="caution">
    <text evidence="1">The sequence shown here is derived from an EMBL/GenBank/DDBJ whole genome shotgun (WGS) entry which is preliminary data.</text>
</comment>
<proteinExistence type="predicted"/>
<dbReference type="RefSeq" id="WP_143722013.1">
    <property type="nucleotide sequence ID" value="NZ_VKDB01000034.1"/>
</dbReference>
<organism evidence="1 2">
    <name type="scientific">Deinococcus detaillensis</name>
    <dbReference type="NCBI Taxonomy" id="2592048"/>
    <lineage>
        <taxon>Bacteria</taxon>
        <taxon>Thermotogati</taxon>
        <taxon>Deinococcota</taxon>
        <taxon>Deinococci</taxon>
        <taxon>Deinococcales</taxon>
        <taxon>Deinococcaceae</taxon>
        <taxon>Deinococcus</taxon>
    </lineage>
</organism>
<dbReference type="Proteomes" id="UP000316092">
    <property type="component" value="Unassembled WGS sequence"/>
</dbReference>
<gene>
    <name evidence="1" type="ORF">FNU79_17140</name>
</gene>
<keyword evidence="2" id="KW-1185">Reference proteome</keyword>
<evidence type="ECO:0000313" key="2">
    <source>
        <dbReference type="Proteomes" id="UP000316092"/>
    </source>
</evidence>
<sequence>MIGFQSVARRLLYRLKADHLVLDWRKQQVRARVRQAIRKDLDESPAVFTTPAYEQSVTAVCAHVYESYRS</sequence>
<reference evidence="1 2" key="1">
    <citation type="submission" date="2019-07" db="EMBL/GenBank/DDBJ databases">
        <title>Deinococcus detaillus sp. nov., isolated from humus soil in Antarctica.</title>
        <authorList>
            <person name="Zhang K."/>
        </authorList>
    </citation>
    <scope>NUCLEOTIDE SEQUENCE [LARGE SCALE GENOMIC DNA]</scope>
    <source>
        <strain evidence="1 2">H1</strain>
    </source>
</reference>
<dbReference type="EMBL" id="VKDB01000034">
    <property type="protein sequence ID" value="TSA79964.1"/>
    <property type="molecule type" value="Genomic_DNA"/>
</dbReference>
<accession>A0A553UIB6</accession>
<name>A0A553UIB6_9DEIO</name>
<protein>
    <submittedName>
        <fullName evidence="1">Uncharacterized protein</fullName>
    </submittedName>
</protein>
<evidence type="ECO:0000313" key="1">
    <source>
        <dbReference type="EMBL" id="TSA79964.1"/>
    </source>
</evidence>